<dbReference type="Pfam" id="PF19034">
    <property type="entry name" value="RnlA-toxin_DBD"/>
    <property type="match status" value="1"/>
</dbReference>
<feature type="domain" description="Bacterial toxin RNase RnlA/LsoA DBD" evidence="1">
    <location>
        <begin position="212"/>
        <end position="306"/>
    </location>
</feature>
<evidence type="ECO:0000313" key="2">
    <source>
        <dbReference type="EMBL" id="AKQ03594.1"/>
    </source>
</evidence>
<protein>
    <recommendedName>
        <fullName evidence="1">Bacterial toxin RNase RnlA/LsoA DBD domain-containing protein</fullName>
    </recommendedName>
</protein>
<dbReference type="GO" id="GO:0004521">
    <property type="term" value="F:RNA endonuclease activity"/>
    <property type="evidence" value="ECO:0007669"/>
    <property type="project" value="InterPro"/>
</dbReference>
<sequence>MVHTEPIIVDPEEFEKSLRDHCSINDISIESKTIQYGIQYKVCDRRDSVNLNLFMKAGKTSKVVFQSPNSKLQDQLREFVSALARAKPTGMDAIKENCCAKYSVQDAILRDKIKELFSSLCSTSEQTTTEYEQYSLVLSDGSDRVRLRQFKNGTLIIQGLKCGLWDRICTTVEEHAGASVSEIATRFISKSEAEVDQFVAIVSPKLVENGENRAKEFLKDAYNSLSEWDKKYIVSSLCLLESKLSLPEYSCMVMPAAKGFEGFVKQLAVEMNWVGKREVEAKGWNFGEIWDRQNGRFKNQTVQDYVSKVKHRDKYIDKLRNQMDFNRNFMMHSDSSQVTKVENLENAQKIVTNILETVLESFKYFIQRVQ</sequence>
<evidence type="ECO:0000259" key="1">
    <source>
        <dbReference type="Pfam" id="PF19034"/>
    </source>
</evidence>
<dbReference type="InterPro" id="IPR043994">
    <property type="entry name" value="RnlA/LsoA-toxin_DBD"/>
</dbReference>
<proteinExistence type="predicted"/>
<dbReference type="AlphaFoldDB" id="A0A0H4TRZ1"/>
<reference evidence="2" key="1">
    <citation type="journal article" date="2015" name="ISME J.">
        <title>Aquifer environment selects for microbial species cohorts in sediment and groundwater.</title>
        <authorList>
            <person name="Hug L.A."/>
            <person name="Thomas B.C."/>
            <person name="Brown C.T."/>
            <person name="Frischkorn K.R."/>
            <person name="Williams K.H."/>
            <person name="Tringe S.G."/>
            <person name="Banfield J.F."/>
        </authorList>
    </citation>
    <scope>NUCLEOTIDE SEQUENCE</scope>
</reference>
<name>A0A0H4TRZ1_UNCZI</name>
<dbReference type="EMBL" id="KT007017">
    <property type="protein sequence ID" value="AKQ03594.1"/>
    <property type="molecule type" value="Genomic_DNA"/>
</dbReference>
<accession>A0A0H4TRZ1</accession>
<organism evidence="2">
    <name type="scientific">uncultured candidate division Zixibacteria bacterium Rifle_16ft_4_minimus_38126</name>
    <dbReference type="NCBI Taxonomy" id="1665171"/>
    <lineage>
        <taxon>Bacteria</taxon>
        <taxon>Pseudomonadati</taxon>
    </lineage>
</organism>
<dbReference type="Gene3D" id="6.10.250.2650">
    <property type="match status" value="1"/>
</dbReference>